<sequence length="95" mass="11075">MSSIETDLKLSWSGVSTSVTQEWLEEFKVAVEMQKSKAFREYRVSRIIELSQRQLDELEANKDSDDFMQTLAWNIGELYCWQQDGEIIEPPVQAN</sequence>
<dbReference type="AlphaFoldDB" id="A0A381S533"/>
<proteinExistence type="predicted"/>
<evidence type="ECO:0000313" key="1">
    <source>
        <dbReference type="EMBL" id="SUZ98421.1"/>
    </source>
</evidence>
<gene>
    <name evidence="1" type="ORF">METZ01_LOCUS51275</name>
</gene>
<dbReference type="EMBL" id="UINC01002603">
    <property type="protein sequence ID" value="SUZ98421.1"/>
    <property type="molecule type" value="Genomic_DNA"/>
</dbReference>
<name>A0A381S533_9ZZZZ</name>
<reference evidence="1" key="1">
    <citation type="submission" date="2018-05" db="EMBL/GenBank/DDBJ databases">
        <authorList>
            <person name="Lanie J.A."/>
            <person name="Ng W.-L."/>
            <person name="Kazmierczak K.M."/>
            <person name="Andrzejewski T.M."/>
            <person name="Davidsen T.M."/>
            <person name="Wayne K.J."/>
            <person name="Tettelin H."/>
            <person name="Glass J.I."/>
            <person name="Rusch D."/>
            <person name="Podicherti R."/>
            <person name="Tsui H.-C.T."/>
            <person name="Winkler M.E."/>
        </authorList>
    </citation>
    <scope>NUCLEOTIDE SEQUENCE</scope>
</reference>
<organism evidence="1">
    <name type="scientific">marine metagenome</name>
    <dbReference type="NCBI Taxonomy" id="408172"/>
    <lineage>
        <taxon>unclassified sequences</taxon>
        <taxon>metagenomes</taxon>
        <taxon>ecological metagenomes</taxon>
    </lineage>
</organism>
<accession>A0A381S533</accession>
<protein>
    <submittedName>
        <fullName evidence="1">Uncharacterized protein</fullName>
    </submittedName>
</protein>